<keyword evidence="1" id="KW-0805">Transcription regulation</keyword>
<dbReference type="InterPro" id="IPR011990">
    <property type="entry name" value="TPR-like_helical_dom_sf"/>
</dbReference>
<dbReference type="InterPro" id="IPR016032">
    <property type="entry name" value="Sig_transdc_resp-reg_C-effctor"/>
</dbReference>
<name>A0A328PEH0_9GAMM</name>
<dbReference type="Proteomes" id="UP000248926">
    <property type="component" value="Unassembled WGS sequence"/>
</dbReference>
<dbReference type="Gene3D" id="1.10.10.10">
    <property type="entry name" value="Winged helix-like DNA-binding domain superfamily/Winged helix DNA-binding domain"/>
    <property type="match status" value="1"/>
</dbReference>
<dbReference type="PROSITE" id="PS00622">
    <property type="entry name" value="HTH_LUXR_1"/>
    <property type="match status" value="1"/>
</dbReference>
<evidence type="ECO:0000256" key="3">
    <source>
        <dbReference type="ARBA" id="ARBA00023163"/>
    </source>
</evidence>
<evidence type="ECO:0000256" key="1">
    <source>
        <dbReference type="ARBA" id="ARBA00023015"/>
    </source>
</evidence>
<evidence type="ECO:0000256" key="2">
    <source>
        <dbReference type="ARBA" id="ARBA00023125"/>
    </source>
</evidence>
<dbReference type="Gene3D" id="3.40.50.300">
    <property type="entry name" value="P-loop containing nucleotide triphosphate hydrolases"/>
    <property type="match status" value="1"/>
</dbReference>
<gene>
    <name evidence="7" type="ORF">CA260_10465</name>
</gene>
<dbReference type="EMBL" id="NFZS01000001">
    <property type="protein sequence ID" value="RAO78216.1"/>
    <property type="molecule type" value="Genomic_DNA"/>
</dbReference>
<dbReference type="PANTHER" id="PTHR44688">
    <property type="entry name" value="DNA-BINDING TRANSCRIPTIONAL ACTIVATOR DEVR_DOSR"/>
    <property type="match status" value="1"/>
</dbReference>
<dbReference type="GO" id="GO:0016887">
    <property type="term" value="F:ATP hydrolysis activity"/>
    <property type="evidence" value="ECO:0007669"/>
    <property type="project" value="InterPro"/>
</dbReference>
<dbReference type="SUPFAM" id="SSF52540">
    <property type="entry name" value="P-loop containing nucleoside triphosphate hydrolases"/>
    <property type="match status" value="1"/>
</dbReference>
<organism evidence="7 8">
    <name type="scientific">Dyella jiangningensis</name>
    <dbReference type="NCBI Taxonomy" id="1379159"/>
    <lineage>
        <taxon>Bacteria</taxon>
        <taxon>Pseudomonadati</taxon>
        <taxon>Pseudomonadota</taxon>
        <taxon>Gammaproteobacteria</taxon>
        <taxon>Lysobacterales</taxon>
        <taxon>Rhodanobacteraceae</taxon>
        <taxon>Dyella</taxon>
    </lineage>
</organism>
<dbReference type="Pfam" id="PF13401">
    <property type="entry name" value="AAA_22"/>
    <property type="match status" value="1"/>
</dbReference>
<keyword evidence="4" id="KW-0175">Coiled coil</keyword>
<evidence type="ECO:0000256" key="4">
    <source>
        <dbReference type="SAM" id="Coils"/>
    </source>
</evidence>
<dbReference type="SMART" id="SM00421">
    <property type="entry name" value="HTH_LUXR"/>
    <property type="match status" value="1"/>
</dbReference>
<dbReference type="InterPro" id="IPR000792">
    <property type="entry name" value="Tscrpt_reg_LuxR_C"/>
</dbReference>
<evidence type="ECO:0000313" key="8">
    <source>
        <dbReference type="Proteomes" id="UP000248926"/>
    </source>
</evidence>
<reference evidence="7 8" key="1">
    <citation type="journal article" date="2018" name="Genet. Mol. Biol.">
        <title>The genome sequence of Dyella jiangningensis FCAV SCS01 from a lignocellulose-decomposing microbial consortium metagenome reveals potential for biotechnological applications.</title>
        <authorList>
            <person name="Desiderato J.G."/>
            <person name="Alvarenga D.O."/>
            <person name="Constancio M.T.L."/>
            <person name="Alves L.M.C."/>
            <person name="Varani A.M."/>
        </authorList>
    </citation>
    <scope>NUCLEOTIDE SEQUENCE [LARGE SCALE GENOMIC DNA]</scope>
    <source>
        <strain evidence="7 8">FCAV SCS01</strain>
    </source>
</reference>
<dbReference type="Pfam" id="PF00196">
    <property type="entry name" value="GerE"/>
    <property type="match status" value="1"/>
</dbReference>
<keyword evidence="3" id="KW-0804">Transcription</keyword>
<dbReference type="GO" id="GO:0003677">
    <property type="term" value="F:DNA binding"/>
    <property type="evidence" value="ECO:0007669"/>
    <property type="project" value="UniProtKB-KW"/>
</dbReference>
<feature type="coiled-coil region" evidence="4">
    <location>
        <begin position="705"/>
        <end position="732"/>
    </location>
</feature>
<dbReference type="PANTHER" id="PTHR44688:SF16">
    <property type="entry name" value="DNA-BINDING TRANSCRIPTIONAL ACTIVATOR DEVR_DOSR"/>
    <property type="match status" value="1"/>
</dbReference>
<dbReference type="Pfam" id="PF25873">
    <property type="entry name" value="WHD_MalT"/>
    <property type="match status" value="1"/>
</dbReference>
<feature type="region of interest" description="Disordered" evidence="5">
    <location>
        <begin position="795"/>
        <end position="819"/>
    </location>
</feature>
<comment type="caution">
    <text evidence="7">The sequence shown here is derived from an EMBL/GenBank/DDBJ whole genome shotgun (WGS) entry which is preliminary data.</text>
</comment>
<dbReference type="PROSITE" id="PS50043">
    <property type="entry name" value="HTH_LUXR_2"/>
    <property type="match status" value="1"/>
</dbReference>
<dbReference type="OrthoDB" id="1123107at2"/>
<proteinExistence type="predicted"/>
<dbReference type="PRINTS" id="PR00038">
    <property type="entry name" value="HTHLUXR"/>
</dbReference>
<feature type="domain" description="HTH luxR-type" evidence="6">
    <location>
        <begin position="817"/>
        <end position="882"/>
    </location>
</feature>
<dbReference type="AlphaFoldDB" id="A0A328PEH0"/>
<dbReference type="CDD" id="cd06170">
    <property type="entry name" value="LuxR_C_like"/>
    <property type="match status" value="1"/>
</dbReference>
<dbReference type="InterPro" id="IPR027417">
    <property type="entry name" value="P-loop_NTPase"/>
</dbReference>
<dbReference type="InterPro" id="IPR059106">
    <property type="entry name" value="WHD_MalT"/>
</dbReference>
<dbReference type="GO" id="GO:0006355">
    <property type="term" value="P:regulation of DNA-templated transcription"/>
    <property type="evidence" value="ECO:0007669"/>
    <property type="project" value="InterPro"/>
</dbReference>
<protein>
    <recommendedName>
        <fullName evidence="6">HTH luxR-type domain-containing protein</fullName>
    </recommendedName>
</protein>
<dbReference type="InterPro" id="IPR049945">
    <property type="entry name" value="AAA_22"/>
</dbReference>
<dbReference type="Gene3D" id="1.25.40.10">
    <property type="entry name" value="Tetratricopeptide repeat domain"/>
    <property type="match status" value="1"/>
</dbReference>
<keyword evidence="2" id="KW-0238">DNA-binding</keyword>
<sequence length="886" mass="96715">MTSPELILKTTPPRLLSGVVKRDLVHSFWTSARERSAIVLAAPAGFGKTTVLLQWRYQWMEHGARVAWLNVDAQDEPVRFALALLHALGNASGAVVFSTLAAQCENKAEQGMAILTALLGEVALLRTEIVLMLDDAERLPDVTLRTSLSYLLLNAPANLHVVIGSRAALPLPISEMVAKKSLAVLKAEELRFRLEESIDLLDRRLEGRLSVHESAKLHEAVQGWPIGLQFAISRLEYEDDLAAAINTFSAREGDLQDYFVDALLHDLTTAEADFLVQIAILDYLQAELCEAVTGRAEAGNLLNHFAKETPLIMAGPEDWVRLHPLARDFLLERLEHRPRTEQVELHARASRWFAGRERFHEAAHHALAAGDEAQAQAYAARSLWLLGAQGKLTEARQWLAFIPPRLLASDMSLKLVAAWVLALSGRSDEALRIAMKAAADPASTPLRRMIALRVAGGAAIYADRLGLVAELVARWPTATTVDDPLYVAAPLNGSAIVALHAGHSSKVRELAAQVLKHGETGSMRLASALARTMTGLSHLWEGSACQAEAVLQPALIKTEREEGRRSTIACNYAAVLAAAMLRRGQPDAAHALLADRLDVIEEGFPDIVLVAYDTLVRIALDKGDERRALAALDNLDSLAKRRQLPRLQLHCVSEQVRIHAMSRRNETVSTLVTNLDDLAPAFRRKAHLSFLEHYLLVASTAKAYAAFARNHLDEAERQLQCADALAHQLGRSYDMQVLKVLRALLAKQRGTTEAAALMSEAIDLARLGGNVRLLADAHPDATRVACELHLLSPDEQTTGPEAVEATSPSPASSSAPPPVQQGLLTAKEAEILHLLNKGMPNKLIARALGISSETVKWHLKNLFQKLSAGTRRHAVGRARLLGLVSE</sequence>
<evidence type="ECO:0000313" key="7">
    <source>
        <dbReference type="EMBL" id="RAO78216.1"/>
    </source>
</evidence>
<keyword evidence="8" id="KW-1185">Reference proteome</keyword>
<dbReference type="InterPro" id="IPR036388">
    <property type="entry name" value="WH-like_DNA-bd_sf"/>
</dbReference>
<evidence type="ECO:0000259" key="6">
    <source>
        <dbReference type="PROSITE" id="PS50043"/>
    </source>
</evidence>
<accession>A0A328PEH0</accession>
<evidence type="ECO:0000256" key="5">
    <source>
        <dbReference type="SAM" id="MobiDB-lite"/>
    </source>
</evidence>
<dbReference type="SUPFAM" id="SSF46894">
    <property type="entry name" value="C-terminal effector domain of the bipartite response regulators"/>
    <property type="match status" value="1"/>
</dbReference>